<gene>
    <name evidence="2" type="ORF">GGI48_15075</name>
</gene>
<evidence type="ECO:0000313" key="2">
    <source>
        <dbReference type="EMBL" id="QNH80428.1"/>
    </source>
</evidence>
<name>A0A7G7XKD3_9PSED</name>
<feature type="domain" description="MAE-28990/MAE-18760-like HEPN" evidence="1">
    <location>
        <begin position="6"/>
        <end position="239"/>
    </location>
</feature>
<dbReference type="RefSeq" id="WP_179598977.1">
    <property type="nucleotide sequence ID" value="NZ_CP060201.1"/>
</dbReference>
<dbReference type="Pfam" id="PF18737">
    <property type="entry name" value="HEPN_MAE_28990"/>
    <property type="match status" value="1"/>
</dbReference>
<sequence>MTISRDTFKERAEEIELYFEFLKNIIEKKASLIFPLPRGAAAEIEREEASISLDLTHTLKANGFLLLYNLVEATATNALDEIHEELERESDGDIGSDHLIEPLMSRSVRRFKVDALSAADLCAHPASRLILRSWLNQDRKDIKDNRNPWFSGNVDALKIRQIAGEYGFSSDTDKAKTKNGGRLVNVKKTRNELAHGHTAFRDCGRNVEIETLCQIKDEVIHYLSEILDNVESYIRDRGYLAKKEVAIVTPIIAGGDSEVTEIASTA</sequence>
<proteinExistence type="predicted"/>
<dbReference type="InterPro" id="IPR040788">
    <property type="entry name" value="HEPN_MAE_28990"/>
</dbReference>
<dbReference type="EMBL" id="CP060201">
    <property type="protein sequence ID" value="QNH80428.1"/>
    <property type="molecule type" value="Genomic_DNA"/>
</dbReference>
<protein>
    <recommendedName>
        <fullName evidence="1">MAE-28990/MAE-18760-like HEPN domain-containing protein</fullName>
    </recommendedName>
</protein>
<dbReference type="Proteomes" id="UP000515277">
    <property type="component" value="Chromosome"/>
</dbReference>
<evidence type="ECO:0000259" key="1">
    <source>
        <dbReference type="Pfam" id="PF18737"/>
    </source>
</evidence>
<accession>A0A7G7XKD3</accession>
<evidence type="ECO:0000313" key="3">
    <source>
        <dbReference type="Proteomes" id="UP000515277"/>
    </source>
</evidence>
<organism evidence="2 3">
    <name type="scientific">Pseudomonas protegens</name>
    <dbReference type="NCBI Taxonomy" id="380021"/>
    <lineage>
        <taxon>Bacteria</taxon>
        <taxon>Pseudomonadati</taxon>
        <taxon>Pseudomonadota</taxon>
        <taxon>Gammaproteobacteria</taxon>
        <taxon>Pseudomonadales</taxon>
        <taxon>Pseudomonadaceae</taxon>
        <taxon>Pseudomonas</taxon>
    </lineage>
</organism>
<reference evidence="3" key="1">
    <citation type="journal article" date="2020" name="Microbiol. Resour. Announc.">
        <title>Complete genome sequences of four natural Pseudomonas isolates that catabolize a wide range of aromatic compounds relevant to lignin valorization.</title>
        <authorList>
            <person name="Hatmaker E.A."/>
            <person name="Presley G."/>
            <person name="Cannon O."/>
            <person name="Guss A.M."/>
            <person name="Elkins J.G."/>
        </authorList>
    </citation>
    <scope>NUCLEOTIDE SEQUENCE [LARGE SCALE GENOMIC DNA]</scope>
    <source>
        <strain evidence="3">H1F5C</strain>
    </source>
</reference>
<dbReference type="AlphaFoldDB" id="A0A7G7XKD3"/>